<dbReference type="GO" id="GO:0016020">
    <property type="term" value="C:membrane"/>
    <property type="evidence" value="ECO:0007669"/>
    <property type="project" value="UniProtKB-SubCell"/>
</dbReference>
<proteinExistence type="predicted"/>
<dbReference type="PANTHER" id="PTHR34583">
    <property type="entry name" value="ANTIPORTER SUBUNIT MNHC2-RELATED"/>
    <property type="match status" value="1"/>
</dbReference>
<dbReference type="Pfam" id="PF00420">
    <property type="entry name" value="Oxidored_q2"/>
    <property type="match status" value="1"/>
</dbReference>
<keyword evidence="4 5" id="KW-0472">Membrane</keyword>
<comment type="subcellular location">
    <subcellularLocation>
        <location evidence="1">Membrane</location>
        <topology evidence="1">Multi-pass membrane protein</topology>
    </subcellularLocation>
</comment>
<feature type="transmembrane region" description="Helical" evidence="5">
    <location>
        <begin position="13"/>
        <end position="30"/>
    </location>
</feature>
<evidence type="ECO:0000313" key="6">
    <source>
        <dbReference type="EMBL" id="KUG05577.1"/>
    </source>
</evidence>
<evidence type="ECO:0000256" key="1">
    <source>
        <dbReference type="ARBA" id="ARBA00004141"/>
    </source>
</evidence>
<dbReference type="Gene3D" id="1.10.287.3510">
    <property type="match status" value="1"/>
</dbReference>
<evidence type="ECO:0000256" key="3">
    <source>
        <dbReference type="ARBA" id="ARBA00022989"/>
    </source>
</evidence>
<dbReference type="PANTHER" id="PTHR34583:SF3">
    <property type="entry name" value="MULTISUBUNIT SODIUM_HYDROGEN ANTIPORTER, MNHC SUBUNIT"/>
    <property type="match status" value="1"/>
</dbReference>
<evidence type="ECO:0000256" key="2">
    <source>
        <dbReference type="ARBA" id="ARBA00022692"/>
    </source>
</evidence>
<evidence type="ECO:0000256" key="4">
    <source>
        <dbReference type="ARBA" id="ARBA00023136"/>
    </source>
</evidence>
<dbReference type="InterPro" id="IPR050601">
    <property type="entry name" value="CPA3_antiporter_subunitC"/>
</dbReference>
<dbReference type="AlphaFoldDB" id="A0A0W8EAD0"/>
<feature type="transmembrane region" description="Helical" evidence="5">
    <location>
        <begin position="83"/>
        <end position="104"/>
    </location>
</feature>
<dbReference type="NCBIfam" id="NF005624">
    <property type="entry name" value="PRK07375.2-3"/>
    <property type="match status" value="1"/>
</dbReference>
<dbReference type="EMBL" id="LNQE01001801">
    <property type="protein sequence ID" value="KUG05577.1"/>
    <property type="molecule type" value="Genomic_DNA"/>
</dbReference>
<comment type="caution">
    <text evidence="6">The sequence shown here is derived from an EMBL/GenBank/DDBJ whole genome shotgun (WGS) entry which is preliminary data.</text>
</comment>
<accession>A0A0W8EAD0</accession>
<keyword evidence="2 5" id="KW-0812">Transmembrane</keyword>
<sequence length="125" mass="14052">MIEDMLALFLTRYNYWMAIILMLIGLYALIAKQNLVKKIIGLNIFQTAIFLFYISFADVSGGTAPIYTAEGTSALYVNPLPHVLMLTAIVVGVSITAVALSLVVRIYQEYQVMDEDELLEVMRRP</sequence>
<organism evidence="6">
    <name type="scientific">hydrocarbon metagenome</name>
    <dbReference type="NCBI Taxonomy" id="938273"/>
    <lineage>
        <taxon>unclassified sequences</taxon>
        <taxon>metagenomes</taxon>
        <taxon>ecological metagenomes</taxon>
    </lineage>
</organism>
<dbReference type="InterPro" id="IPR039428">
    <property type="entry name" value="NUOK/Mnh_C1-like"/>
</dbReference>
<evidence type="ECO:0000256" key="5">
    <source>
        <dbReference type="SAM" id="Phobius"/>
    </source>
</evidence>
<gene>
    <name evidence="6" type="ORF">ASZ90_016994</name>
</gene>
<name>A0A0W8EAD0_9ZZZZ</name>
<keyword evidence="3 5" id="KW-1133">Transmembrane helix</keyword>
<dbReference type="NCBIfam" id="NF005621">
    <property type="entry name" value="PRK07375.1-6"/>
    <property type="match status" value="1"/>
</dbReference>
<reference evidence="6" key="1">
    <citation type="journal article" date="2015" name="Proc. Natl. Acad. Sci. U.S.A.">
        <title>Networks of energetic and metabolic interactions define dynamics in microbial communities.</title>
        <authorList>
            <person name="Embree M."/>
            <person name="Liu J.K."/>
            <person name="Al-Bassam M.M."/>
            <person name="Zengler K."/>
        </authorList>
    </citation>
    <scope>NUCLEOTIDE SEQUENCE</scope>
</reference>
<protein>
    <submittedName>
        <fullName evidence="6">Ph adaptation potassium efflux system protein c</fullName>
    </submittedName>
</protein>
<feature type="transmembrane region" description="Helical" evidence="5">
    <location>
        <begin position="42"/>
        <end position="63"/>
    </location>
</feature>